<comment type="caution">
    <text evidence="2">The sequence shown here is derived from an EMBL/GenBank/DDBJ whole genome shotgun (WGS) entry which is preliminary data.</text>
</comment>
<sequence>MQREIGEIAGAVRFAAAHVRNLKLTVLGRNSQETEAEFLKQLHGAPVEIQVLGLLSNEEVVRTMSDCDVLLFVRGPISTRRSSAIAGIACGLPVIAAEGPETSSLIKDAGVAFYSPQKNGNLGEVLLHVLEDEHYRASLAQRSWIAQQRHFSWNVIAARYAEFLGKTV</sequence>
<feature type="domain" description="Glycosyl transferase family 1" evidence="1">
    <location>
        <begin position="19"/>
        <end position="142"/>
    </location>
</feature>
<accession>A0A7V8NUA7</accession>
<dbReference type="AlphaFoldDB" id="A0A7V8NUA7"/>
<reference evidence="2" key="1">
    <citation type="submission" date="2020-06" db="EMBL/GenBank/DDBJ databases">
        <title>Legume-microbial interactions unlock mineral nutrients during tropical forest succession.</title>
        <authorList>
            <person name="Epihov D.Z."/>
        </authorList>
    </citation>
    <scope>NUCLEOTIDE SEQUENCE [LARGE SCALE GENOMIC DNA]</scope>
    <source>
        <strain evidence="2">Pan2503</strain>
    </source>
</reference>
<name>A0A7V8NUA7_9BACT</name>
<dbReference type="Proteomes" id="UP000567293">
    <property type="component" value="Unassembled WGS sequence"/>
</dbReference>
<dbReference type="InterPro" id="IPR001296">
    <property type="entry name" value="Glyco_trans_1"/>
</dbReference>
<evidence type="ECO:0000313" key="3">
    <source>
        <dbReference type="Proteomes" id="UP000567293"/>
    </source>
</evidence>
<proteinExistence type="predicted"/>
<dbReference type="Pfam" id="PF00534">
    <property type="entry name" value="Glycos_transf_1"/>
    <property type="match status" value="1"/>
</dbReference>
<dbReference type="SUPFAM" id="SSF53756">
    <property type="entry name" value="UDP-Glycosyltransferase/glycogen phosphorylase"/>
    <property type="match status" value="1"/>
</dbReference>
<protein>
    <recommendedName>
        <fullName evidence="1">Glycosyl transferase family 1 domain-containing protein</fullName>
    </recommendedName>
</protein>
<dbReference type="EMBL" id="JACDQQ010002115">
    <property type="protein sequence ID" value="MBA0087654.1"/>
    <property type="molecule type" value="Genomic_DNA"/>
</dbReference>
<dbReference type="GO" id="GO:0016757">
    <property type="term" value="F:glycosyltransferase activity"/>
    <property type="evidence" value="ECO:0007669"/>
    <property type="project" value="InterPro"/>
</dbReference>
<gene>
    <name evidence="2" type="ORF">HRJ53_21935</name>
</gene>
<dbReference type="Gene3D" id="3.40.50.2000">
    <property type="entry name" value="Glycogen Phosphorylase B"/>
    <property type="match status" value="2"/>
</dbReference>
<evidence type="ECO:0000313" key="2">
    <source>
        <dbReference type="EMBL" id="MBA0087654.1"/>
    </source>
</evidence>
<keyword evidence="3" id="KW-1185">Reference proteome</keyword>
<evidence type="ECO:0000259" key="1">
    <source>
        <dbReference type="Pfam" id="PF00534"/>
    </source>
</evidence>
<organism evidence="2 3">
    <name type="scientific">Candidatus Acidiferrum panamense</name>
    <dbReference type="NCBI Taxonomy" id="2741543"/>
    <lineage>
        <taxon>Bacteria</taxon>
        <taxon>Pseudomonadati</taxon>
        <taxon>Acidobacteriota</taxon>
        <taxon>Terriglobia</taxon>
        <taxon>Candidatus Acidiferrales</taxon>
        <taxon>Candidatus Acidiferrum</taxon>
    </lineage>
</organism>